<proteinExistence type="predicted"/>
<evidence type="ECO:0000313" key="2">
    <source>
        <dbReference type="Proteomes" id="UP001060085"/>
    </source>
</evidence>
<organism evidence="1 2">
    <name type="scientific">Catharanthus roseus</name>
    <name type="common">Madagascar periwinkle</name>
    <name type="synonym">Vinca rosea</name>
    <dbReference type="NCBI Taxonomy" id="4058"/>
    <lineage>
        <taxon>Eukaryota</taxon>
        <taxon>Viridiplantae</taxon>
        <taxon>Streptophyta</taxon>
        <taxon>Embryophyta</taxon>
        <taxon>Tracheophyta</taxon>
        <taxon>Spermatophyta</taxon>
        <taxon>Magnoliopsida</taxon>
        <taxon>eudicotyledons</taxon>
        <taxon>Gunneridae</taxon>
        <taxon>Pentapetalae</taxon>
        <taxon>asterids</taxon>
        <taxon>lamiids</taxon>
        <taxon>Gentianales</taxon>
        <taxon>Apocynaceae</taxon>
        <taxon>Rauvolfioideae</taxon>
        <taxon>Vinceae</taxon>
        <taxon>Catharanthinae</taxon>
        <taxon>Catharanthus</taxon>
    </lineage>
</organism>
<sequence length="103" mass="10591">MPPPAFRLSATRTGGQKGASSVEIASITVDDGQLQAAAERTIQQYRSRPSLSLFSHGLLLQPSGSTVPNKPLINACSQGAPPALVDQSPLPVNSSSLDGPVSP</sequence>
<keyword evidence="2" id="KW-1185">Reference proteome</keyword>
<reference evidence="2" key="1">
    <citation type="journal article" date="2023" name="Nat. Plants">
        <title>Single-cell RNA sequencing provides a high-resolution roadmap for understanding the multicellular compartmentation of specialized metabolism.</title>
        <authorList>
            <person name="Sun S."/>
            <person name="Shen X."/>
            <person name="Li Y."/>
            <person name="Li Y."/>
            <person name="Wang S."/>
            <person name="Li R."/>
            <person name="Zhang H."/>
            <person name="Shen G."/>
            <person name="Guo B."/>
            <person name="Wei J."/>
            <person name="Xu J."/>
            <person name="St-Pierre B."/>
            <person name="Chen S."/>
            <person name="Sun C."/>
        </authorList>
    </citation>
    <scope>NUCLEOTIDE SEQUENCE [LARGE SCALE GENOMIC DNA]</scope>
</reference>
<dbReference type="EMBL" id="CM044707">
    <property type="protein sequence ID" value="KAI5652486.1"/>
    <property type="molecule type" value="Genomic_DNA"/>
</dbReference>
<protein>
    <submittedName>
        <fullName evidence="1">Uncharacterized protein</fullName>
    </submittedName>
</protein>
<name>A0ACB9ZYY2_CATRO</name>
<dbReference type="Proteomes" id="UP001060085">
    <property type="component" value="Linkage Group LG07"/>
</dbReference>
<accession>A0ACB9ZYY2</accession>
<comment type="caution">
    <text evidence="1">The sequence shown here is derived from an EMBL/GenBank/DDBJ whole genome shotgun (WGS) entry which is preliminary data.</text>
</comment>
<evidence type="ECO:0000313" key="1">
    <source>
        <dbReference type="EMBL" id="KAI5652486.1"/>
    </source>
</evidence>
<gene>
    <name evidence="1" type="ORF">M9H77_29673</name>
</gene>